<dbReference type="RefSeq" id="WP_115183724.1">
    <property type="nucleotide sequence ID" value="NZ_CAMKUF010000003.1"/>
</dbReference>
<evidence type="ECO:0000313" key="2">
    <source>
        <dbReference type="EMBL" id="SUI69633.1"/>
    </source>
</evidence>
<keyword evidence="1" id="KW-0812">Transmembrane</keyword>
<feature type="transmembrane region" description="Helical" evidence="1">
    <location>
        <begin position="43"/>
        <end position="63"/>
    </location>
</feature>
<organism evidence="2 3">
    <name type="scientific">Serratia quinivorans</name>
    <dbReference type="NCBI Taxonomy" id="137545"/>
    <lineage>
        <taxon>Bacteria</taxon>
        <taxon>Pseudomonadati</taxon>
        <taxon>Pseudomonadota</taxon>
        <taxon>Gammaproteobacteria</taxon>
        <taxon>Enterobacterales</taxon>
        <taxon>Yersiniaceae</taxon>
        <taxon>Serratia</taxon>
    </lineage>
</organism>
<dbReference type="Proteomes" id="UP000255529">
    <property type="component" value="Unassembled WGS sequence"/>
</dbReference>
<accession>A0A379ZWA5</accession>
<sequence length="133" mass="14738">MKQKNQSRAYQRGKSAAKIWKRIKVNLRSLDNKCVAKARSLKLPAWIGHIPMAILSLVMLLAIVFGGMIIASSAVFIGALILLVGGAFSPIEETLPDEDEMINTSYKSPNEYRADGEFGPGWYAGNYKVKDDY</sequence>
<protein>
    <recommendedName>
        <fullName evidence="4">DUF3742 domain-containing protein</fullName>
    </recommendedName>
</protein>
<dbReference type="AlphaFoldDB" id="A0A379ZWA5"/>
<evidence type="ECO:0000256" key="1">
    <source>
        <dbReference type="SAM" id="Phobius"/>
    </source>
</evidence>
<reference evidence="2 3" key="1">
    <citation type="submission" date="2018-06" db="EMBL/GenBank/DDBJ databases">
        <authorList>
            <consortium name="Pathogen Informatics"/>
            <person name="Doyle S."/>
        </authorList>
    </citation>
    <scope>NUCLEOTIDE SEQUENCE [LARGE SCALE GENOMIC DNA]</scope>
    <source>
        <strain evidence="2 3">NCTC11544</strain>
    </source>
</reference>
<feature type="transmembrane region" description="Helical" evidence="1">
    <location>
        <begin position="69"/>
        <end position="91"/>
    </location>
</feature>
<dbReference type="EMBL" id="UGYN01000002">
    <property type="protein sequence ID" value="SUI69633.1"/>
    <property type="molecule type" value="Genomic_DNA"/>
</dbReference>
<keyword evidence="1" id="KW-1133">Transmembrane helix</keyword>
<gene>
    <name evidence="2" type="ORF">NCTC11544_03065</name>
</gene>
<keyword evidence="1" id="KW-0472">Membrane</keyword>
<proteinExistence type="predicted"/>
<name>A0A379ZWA5_9GAMM</name>
<evidence type="ECO:0008006" key="4">
    <source>
        <dbReference type="Google" id="ProtNLM"/>
    </source>
</evidence>
<evidence type="ECO:0000313" key="3">
    <source>
        <dbReference type="Proteomes" id="UP000255529"/>
    </source>
</evidence>